<protein>
    <submittedName>
        <fullName evidence="1">Uncharacterized protein</fullName>
    </submittedName>
</protein>
<accession>A0A6J5NUJ1</accession>
<proteinExistence type="predicted"/>
<dbReference type="EMBL" id="LR796753">
    <property type="protein sequence ID" value="CAB4163139.1"/>
    <property type="molecule type" value="Genomic_DNA"/>
</dbReference>
<organism evidence="1">
    <name type="scientific">uncultured Caudovirales phage</name>
    <dbReference type="NCBI Taxonomy" id="2100421"/>
    <lineage>
        <taxon>Viruses</taxon>
        <taxon>Duplodnaviria</taxon>
        <taxon>Heunggongvirae</taxon>
        <taxon>Uroviricota</taxon>
        <taxon>Caudoviricetes</taxon>
        <taxon>Peduoviridae</taxon>
        <taxon>Maltschvirus</taxon>
        <taxon>Maltschvirus maltsch</taxon>
    </lineage>
</organism>
<gene>
    <name evidence="1" type="ORF">UFOVP802_4</name>
</gene>
<reference evidence="1" key="1">
    <citation type="submission" date="2020-04" db="EMBL/GenBank/DDBJ databases">
        <authorList>
            <person name="Chiriac C."/>
            <person name="Salcher M."/>
            <person name="Ghai R."/>
            <person name="Kavagutti S V."/>
        </authorList>
    </citation>
    <scope>NUCLEOTIDE SEQUENCE</scope>
</reference>
<evidence type="ECO:0000313" key="1">
    <source>
        <dbReference type="EMBL" id="CAB4163139.1"/>
    </source>
</evidence>
<sequence>MASYDPQGTVTINGVSFTSKTINAVTITYGRSNVWEQARAGYANVEILNSTDVNNNFQINQSVVITIKNSVGVTKTIFTGKITDVTAAMDGSGTSGEAAIQTITAVAPFADMARKVVGAGAYPAEYDDVRMTTILTETGVTIDVVDTPGDYKFSARAGSPADGYSLAAYYATMAFGYIYETTDGKVGYANEAHRSVYVAANGYLAIPESYILWQGITSNLTLNNILNYITLTYTSGTVTSQDTGSQTSYGKIAASVQTELNILAEAQSQADRYVANRAQPQTSLSSFTMALDSSAVSDADRDKLILVFMGMPVSISGLPVPLTASTYYGFVEGWIMSFSQHQLFLTLTTSDATMTLTPTRWQDVSASLIWSAVGATVTWATYDD</sequence>
<name>A0A6J5NUJ1_9CAUD</name>